<keyword evidence="1" id="KW-0472">Membrane</keyword>
<keyword evidence="1" id="KW-0812">Transmembrane</keyword>
<gene>
    <name evidence="2" type="primary">ATR1</name>
    <name evidence="2" type="ORF">FIM1_3732</name>
</gene>
<keyword evidence="1" id="KW-1133">Transmembrane helix</keyword>
<accession>A0ABX6F3L0</accession>
<proteinExistence type="predicted"/>
<dbReference type="SUPFAM" id="SSF103473">
    <property type="entry name" value="MFS general substrate transporter"/>
    <property type="match status" value="1"/>
</dbReference>
<evidence type="ECO:0000313" key="2">
    <source>
        <dbReference type="EMBL" id="QGN17003.1"/>
    </source>
</evidence>
<dbReference type="InterPro" id="IPR036259">
    <property type="entry name" value="MFS_trans_sf"/>
</dbReference>
<name>A0ABX6F3L0_KLUMA</name>
<evidence type="ECO:0000313" key="3">
    <source>
        <dbReference type="Proteomes" id="UP000422736"/>
    </source>
</evidence>
<feature type="transmembrane region" description="Helical" evidence="1">
    <location>
        <begin position="78"/>
        <end position="101"/>
    </location>
</feature>
<keyword evidence="3" id="KW-1185">Reference proteome</keyword>
<feature type="transmembrane region" description="Helical" evidence="1">
    <location>
        <begin position="37"/>
        <end position="58"/>
    </location>
</feature>
<dbReference type="Proteomes" id="UP000422736">
    <property type="component" value="Chromosome 6"/>
</dbReference>
<protein>
    <submittedName>
        <fullName evidence="2">Aminotriazole resistance protein</fullName>
    </submittedName>
</protein>
<dbReference type="EMBL" id="CP015059">
    <property type="protein sequence ID" value="QGN17003.1"/>
    <property type="molecule type" value="Genomic_DNA"/>
</dbReference>
<sequence>MSQAESSSNSLNEVTEKEGEFPIESIFHPNRLKHFKFLCILTALALDFMSLGAMIVLVQDVEKRFNISATKASWSLTSYVITFAGFICWTGYSSVSVVGTLEGMLVEIMSLDAILT</sequence>
<organism evidence="2 3">
    <name type="scientific">Kluyveromyces marxianus</name>
    <name type="common">Yeast</name>
    <name type="synonym">Candida kefyr</name>
    <dbReference type="NCBI Taxonomy" id="4911"/>
    <lineage>
        <taxon>Eukaryota</taxon>
        <taxon>Fungi</taxon>
        <taxon>Dikarya</taxon>
        <taxon>Ascomycota</taxon>
        <taxon>Saccharomycotina</taxon>
        <taxon>Saccharomycetes</taxon>
        <taxon>Saccharomycetales</taxon>
        <taxon>Saccharomycetaceae</taxon>
        <taxon>Kluyveromyces</taxon>
    </lineage>
</organism>
<evidence type="ECO:0000256" key="1">
    <source>
        <dbReference type="SAM" id="Phobius"/>
    </source>
</evidence>
<reference evidence="2 3" key="1">
    <citation type="submission" date="2016-03" db="EMBL/GenBank/DDBJ databases">
        <title>How can Kluyveromyces marxianus grow so fast - potential evolutionary course in Saccharomyces Complex revealed by comparative genomics.</title>
        <authorList>
            <person name="Mo W."/>
            <person name="Lu W."/>
            <person name="Yang X."/>
            <person name="Qi J."/>
            <person name="Lv H."/>
        </authorList>
    </citation>
    <scope>NUCLEOTIDE SEQUENCE [LARGE SCALE GENOMIC DNA]</scope>
    <source>
        <strain evidence="2 3">FIM1</strain>
    </source>
</reference>